<protein>
    <submittedName>
        <fullName evidence="3">Uncharacterized protein</fullName>
    </submittedName>
</protein>
<evidence type="ECO:0000313" key="4">
    <source>
        <dbReference type="Proteomes" id="UP001231189"/>
    </source>
</evidence>
<organism evidence="3 4">
    <name type="scientific">Lolium multiflorum</name>
    <name type="common">Italian ryegrass</name>
    <name type="synonym">Lolium perenne subsp. multiflorum</name>
    <dbReference type="NCBI Taxonomy" id="4521"/>
    <lineage>
        <taxon>Eukaryota</taxon>
        <taxon>Viridiplantae</taxon>
        <taxon>Streptophyta</taxon>
        <taxon>Embryophyta</taxon>
        <taxon>Tracheophyta</taxon>
        <taxon>Spermatophyta</taxon>
        <taxon>Magnoliopsida</taxon>
        <taxon>Liliopsida</taxon>
        <taxon>Poales</taxon>
        <taxon>Poaceae</taxon>
        <taxon>BOP clade</taxon>
        <taxon>Pooideae</taxon>
        <taxon>Poodae</taxon>
        <taxon>Poeae</taxon>
        <taxon>Poeae Chloroplast Group 2 (Poeae type)</taxon>
        <taxon>Loliodinae</taxon>
        <taxon>Loliinae</taxon>
        <taxon>Lolium</taxon>
    </lineage>
</organism>
<feature type="region of interest" description="Disordered" evidence="1">
    <location>
        <begin position="273"/>
        <end position="300"/>
    </location>
</feature>
<dbReference type="Proteomes" id="UP001231189">
    <property type="component" value="Unassembled WGS sequence"/>
</dbReference>
<feature type="compositionally biased region" description="Basic and acidic residues" evidence="1">
    <location>
        <begin position="155"/>
        <end position="171"/>
    </location>
</feature>
<proteinExistence type="predicted"/>
<feature type="region of interest" description="Disordered" evidence="1">
    <location>
        <begin position="142"/>
        <end position="211"/>
    </location>
</feature>
<reference evidence="3" key="1">
    <citation type="submission" date="2023-07" db="EMBL/GenBank/DDBJ databases">
        <title>A chromosome-level genome assembly of Lolium multiflorum.</title>
        <authorList>
            <person name="Chen Y."/>
            <person name="Copetti D."/>
            <person name="Kolliker R."/>
            <person name="Studer B."/>
        </authorList>
    </citation>
    <scope>NUCLEOTIDE SEQUENCE</scope>
    <source>
        <strain evidence="3">02402/16</strain>
        <tissue evidence="3">Leaf</tissue>
    </source>
</reference>
<evidence type="ECO:0000313" key="2">
    <source>
        <dbReference type="EMBL" id="KAK1602260.1"/>
    </source>
</evidence>
<gene>
    <name evidence="2" type="ORF">QYE76_018032</name>
    <name evidence="3" type="ORF">QYE76_048571</name>
</gene>
<keyword evidence="4" id="KW-1185">Reference proteome</keyword>
<name>A0AAD8WF73_LOLMU</name>
<comment type="caution">
    <text evidence="3">The sequence shown here is derived from an EMBL/GenBank/DDBJ whole genome shotgun (WGS) entry which is preliminary data.</text>
</comment>
<feature type="region of interest" description="Disordered" evidence="1">
    <location>
        <begin position="383"/>
        <end position="428"/>
    </location>
</feature>
<feature type="compositionally biased region" description="Polar residues" evidence="1">
    <location>
        <begin position="278"/>
        <end position="288"/>
    </location>
</feature>
<accession>A0AAD8WF73</accession>
<evidence type="ECO:0000313" key="3">
    <source>
        <dbReference type="EMBL" id="KAK1660412.1"/>
    </source>
</evidence>
<dbReference type="AlphaFoldDB" id="A0AAD8WF73"/>
<feature type="compositionally biased region" description="Basic and acidic residues" evidence="1">
    <location>
        <begin position="401"/>
        <end position="416"/>
    </location>
</feature>
<dbReference type="EMBL" id="JAUUTY010000003">
    <property type="protein sequence ID" value="KAK1660412.1"/>
    <property type="molecule type" value="Genomic_DNA"/>
</dbReference>
<evidence type="ECO:0000256" key="1">
    <source>
        <dbReference type="SAM" id="MobiDB-lite"/>
    </source>
</evidence>
<sequence length="428" mass="47420">MAATAEAVPDEVRRRWWEAFSHGFSVDQGEYEEPEVDVDSGTDFERVAGVDERNAHTRVDEQSIPAAAAARHCEDEEEHPGDGYVQLQGKLLAGTKRKAAATHAEPRTTKAAIQDEKDVHTAEESYAKIVGGLLQGRMMESPAAHDKLQPATGTEIHDKKGSSYKNDHQLAAEEENAGVVVSESDSKKAASSQSPVEEPSSGGAANRHSDDAEEYVPEHYYVQLQGGLLGRKWNAIATHTEPQTTGKKIQHEQEEAVSGECYVRLQGGLLGRKRKASATDSEPQITRTDIQDKQGQGEHISDEVGLQGRKREATVTPVVKGQRIIGHDISAQGESLRAENEMLRQQLVRKTKELEAEQIRRLKLELDKDKEIESLEKQNEELRAENECYRNTANPPRNPRLFRDESILGHCPERRASVSSEQGYDGSH</sequence>
<feature type="compositionally biased region" description="Basic and acidic residues" evidence="1">
    <location>
        <begin position="289"/>
        <end position="300"/>
    </location>
</feature>
<dbReference type="EMBL" id="JAUUTY010000290">
    <property type="protein sequence ID" value="KAK1602260.1"/>
    <property type="molecule type" value="Genomic_DNA"/>
</dbReference>